<gene>
    <name evidence="1" type="ORF">FF38_08280</name>
</gene>
<sequence length="193" mass="20853">MTAELLGRAGVSHQRAVPLIERQTARQERLRQRQRVDVLDAGDHVPFSGQIGVGVSSDDCVAGTFLLLQRQGTHELGEVVRVSSVSIMPGVRKDHYCLGNITGALVDYVSVGGCETGARFSFRQRARVRVMRAAYVRLVGPIASPLAVAPVVNVATGHTRPLPLTPAGRGLQCRPGLRSGMLRSHKRLLPPTH</sequence>
<dbReference type="Proteomes" id="UP000037069">
    <property type="component" value="Unassembled WGS sequence"/>
</dbReference>
<evidence type="ECO:0000313" key="1">
    <source>
        <dbReference type="EMBL" id="KNC31774.1"/>
    </source>
</evidence>
<organism evidence="1 2">
    <name type="scientific">Lucilia cuprina</name>
    <name type="common">Green bottle fly</name>
    <name type="synonym">Australian sheep blowfly</name>
    <dbReference type="NCBI Taxonomy" id="7375"/>
    <lineage>
        <taxon>Eukaryota</taxon>
        <taxon>Metazoa</taxon>
        <taxon>Ecdysozoa</taxon>
        <taxon>Arthropoda</taxon>
        <taxon>Hexapoda</taxon>
        <taxon>Insecta</taxon>
        <taxon>Pterygota</taxon>
        <taxon>Neoptera</taxon>
        <taxon>Endopterygota</taxon>
        <taxon>Diptera</taxon>
        <taxon>Brachycera</taxon>
        <taxon>Muscomorpha</taxon>
        <taxon>Oestroidea</taxon>
        <taxon>Calliphoridae</taxon>
        <taxon>Luciliinae</taxon>
        <taxon>Lucilia</taxon>
    </lineage>
</organism>
<evidence type="ECO:0000313" key="2">
    <source>
        <dbReference type="Proteomes" id="UP000037069"/>
    </source>
</evidence>
<dbReference type="EMBL" id="JRES01000382">
    <property type="protein sequence ID" value="KNC31774.1"/>
    <property type="molecule type" value="Genomic_DNA"/>
</dbReference>
<name>A0A0L0CJX3_LUCCU</name>
<comment type="caution">
    <text evidence="1">The sequence shown here is derived from an EMBL/GenBank/DDBJ whole genome shotgun (WGS) entry which is preliminary data.</text>
</comment>
<protein>
    <submittedName>
        <fullName evidence="1">Uncharacterized protein</fullName>
    </submittedName>
</protein>
<dbReference type="AlphaFoldDB" id="A0A0L0CJX3"/>
<keyword evidence="2" id="KW-1185">Reference proteome</keyword>
<proteinExistence type="predicted"/>
<accession>A0A0L0CJX3</accession>
<reference evidence="1 2" key="1">
    <citation type="journal article" date="2015" name="Nat. Commun.">
        <title>Lucilia cuprina genome unlocks parasitic fly biology to underpin future interventions.</title>
        <authorList>
            <person name="Anstead C.A."/>
            <person name="Korhonen P.K."/>
            <person name="Young N.D."/>
            <person name="Hall R.S."/>
            <person name="Jex A.R."/>
            <person name="Murali S.C."/>
            <person name="Hughes D.S."/>
            <person name="Lee S.F."/>
            <person name="Perry T."/>
            <person name="Stroehlein A.J."/>
            <person name="Ansell B.R."/>
            <person name="Breugelmans B."/>
            <person name="Hofmann A."/>
            <person name="Qu J."/>
            <person name="Dugan S."/>
            <person name="Lee S.L."/>
            <person name="Chao H."/>
            <person name="Dinh H."/>
            <person name="Han Y."/>
            <person name="Doddapaneni H.V."/>
            <person name="Worley K.C."/>
            <person name="Muzny D.M."/>
            <person name="Ioannidis P."/>
            <person name="Waterhouse R.M."/>
            <person name="Zdobnov E.M."/>
            <person name="James P.J."/>
            <person name="Bagnall N.H."/>
            <person name="Kotze A.C."/>
            <person name="Gibbs R.A."/>
            <person name="Richards S."/>
            <person name="Batterham P."/>
            <person name="Gasser R.B."/>
        </authorList>
    </citation>
    <scope>NUCLEOTIDE SEQUENCE [LARGE SCALE GENOMIC DNA]</scope>
    <source>
        <strain evidence="1 2">LS</strain>
        <tissue evidence="1">Full body</tissue>
    </source>
</reference>